<dbReference type="SMART" id="SM00239">
    <property type="entry name" value="C2"/>
    <property type="match status" value="1"/>
</dbReference>
<dbReference type="GO" id="GO:0006952">
    <property type="term" value="P:defense response"/>
    <property type="evidence" value="ECO:0007669"/>
    <property type="project" value="InterPro"/>
</dbReference>
<feature type="domain" description="C2" evidence="2">
    <location>
        <begin position="1"/>
        <end position="111"/>
    </location>
</feature>
<comment type="caution">
    <text evidence="3">The sequence shown here is derived from an EMBL/GenBank/DDBJ whole genome shotgun (WGS) entry which is preliminary data.</text>
</comment>
<feature type="region of interest" description="Disordered" evidence="1">
    <location>
        <begin position="37"/>
        <end position="57"/>
    </location>
</feature>
<keyword evidence="4" id="KW-1185">Reference proteome</keyword>
<sequence>MAYRTLEITLINAKGLKEVNLISKMAVYAVVSLSSDSRARQRTPPDREGGRNPTWDSTLRFTVPADADLARKHFLNILLRTERTLGDRDVGEVRVPLSELLSGAGDGALSVQFISYQVRKMTSGKPKGVLNFSYKLGERVAAPAPVTGYPPQSAAYPYPPQPAPKADEPVMAYPVGTGYGAPPPPYPPAVGYQQPQAYGYPPSGYGYPPAGYAYGTAPPQPPRKNRMGLGLGAGLLGGALGGLLIGDMISDATSYDAGYDAGFDDGGLVGILVKTMDCAQCTGCGVYWLCMICLKSLFWLRPDATSPEANAVTGDAIIKPIQRPFGISFADRNLYPLQVTINIDRDICTLREVDDWCQFSIYLLSDLVLDYRILCFAFRNNPGVLRCVGKFCTAIA</sequence>
<dbReference type="InterPro" id="IPR044750">
    <property type="entry name" value="C2_SRC2/BAP"/>
</dbReference>
<dbReference type="SUPFAM" id="SSF49562">
    <property type="entry name" value="C2 domain (Calcium/lipid-binding domain, CaLB)"/>
    <property type="match status" value="1"/>
</dbReference>
<dbReference type="AlphaFoldDB" id="A0A8J5FW28"/>
<dbReference type="InterPro" id="IPR000008">
    <property type="entry name" value="C2_dom"/>
</dbReference>
<protein>
    <recommendedName>
        <fullName evidence="2">C2 domain-containing protein</fullName>
    </recommendedName>
</protein>
<evidence type="ECO:0000313" key="3">
    <source>
        <dbReference type="EMBL" id="KAG6491841.1"/>
    </source>
</evidence>
<dbReference type="Proteomes" id="UP000734854">
    <property type="component" value="Unassembled WGS sequence"/>
</dbReference>
<dbReference type="EMBL" id="JACMSC010000013">
    <property type="protein sequence ID" value="KAG6491841.1"/>
    <property type="molecule type" value="Genomic_DNA"/>
</dbReference>
<dbReference type="Pfam" id="PF00168">
    <property type="entry name" value="C2"/>
    <property type="match status" value="1"/>
</dbReference>
<dbReference type="InterPro" id="IPR035892">
    <property type="entry name" value="C2_domain_sf"/>
</dbReference>
<dbReference type="PANTHER" id="PTHR32246">
    <property type="entry name" value="INGRESSION PROTEIN FIC1"/>
    <property type="match status" value="1"/>
</dbReference>
<accession>A0A8J5FW28</accession>
<gene>
    <name evidence="3" type="ORF">ZIOFF_046779</name>
</gene>
<organism evidence="3 4">
    <name type="scientific">Zingiber officinale</name>
    <name type="common">Ginger</name>
    <name type="synonym">Amomum zingiber</name>
    <dbReference type="NCBI Taxonomy" id="94328"/>
    <lineage>
        <taxon>Eukaryota</taxon>
        <taxon>Viridiplantae</taxon>
        <taxon>Streptophyta</taxon>
        <taxon>Embryophyta</taxon>
        <taxon>Tracheophyta</taxon>
        <taxon>Spermatophyta</taxon>
        <taxon>Magnoliopsida</taxon>
        <taxon>Liliopsida</taxon>
        <taxon>Zingiberales</taxon>
        <taxon>Zingiberaceae</taxon>
        <taxon>Zingiber</taxon>
    </lineage>
</organism>
<dbReference type="Gene3D" id="2.60.40.150">
    <property type="entry name" value="C2 domain"/>
    <property type="match status" value="1"/>
</dbReference>
<dbReference type="PROSITE" id="PS50004">
    <property type="entry name" value="C2"/>
    <property type="match status" value="1"/>
</dbReference>
<evidence type="ECO:0000256" key="1">
    <source>
        <dbReference type="SAM" id="MobiDB-lite"/>
    </source>
</evidence>
<dbReference type="PANTHER" id="PTHR32246:SF173">
    <property type="entry name" value="C2 DOMAIN-CONTAINING PROTEIN"/>
    <property type="match status" value="1"/>
</dbReference>
<evidence type="ECO:0000313" key="4">
    <source>
        <dbReference type="Proteomes" id="UP000734854"/>
    </source>
</evidence>
<dbReference type="CDD" id="cd04051">
    <property type="entry name" value="C2_SRC2_like"/>
    <property type="match status" value="1"/>
</dbReference>
<evidence type="ECO:0000259" key="2">
    <source>
        <dbReference type="PROSITE" id="PS50004"/>
    </source>
</evidence>
<feature type="compositionally biased region" description="Basic and acidic residues" evidence="1">
    <location>
        <begin position="37"/>
        <end position="50"/>
    </location>
</feature>
<reference evidence="3 4" key="1">
    <citation type="submission" date="2020-08" db="EMBL/GenBank/DDBJ databases">
        <title>Plant Genome Project.</title>
        <authorList>
            <person name="Zhang R.-G."/>
        </authorList>
    </citation>
    <scope>NUCLEOTIDE SEQUENCE [LARGE SCALE GENOMIC DNA]</scope>
    <source>
        <tissue evidence="3">Rhizome</tissue>
    </source>
</reference>
<name>A0A8J5FW28_ZINOF</name>
<proteinExistence type="predicted"/>